<evidence type="ECO:0000256" key="1">
    <source>
        <dbReference type="SAM" id="MobiDB-lite"/>
    </source>
</evidence>
<evidence type="ECO:0000313" key="3">
    <source>
        <dbReference type="Proteomes" id="UP001172101"/>
    </source>
</evidence>
<gene>
    <name evidence="2" type="ORF">B0T26DRAFT_682094</name>
</gene>
<dbReference type="RefSeq" id="XP_060289678.1">
    <property type="nucleotide sequence ID" value="XM_060440719.1"/>
</dbReference>
<reference evidence="2" key="1">
    <citation type="submission" date="2023-06" db="EMBL/GenBank/DDBJ databases">
        <title>Genome-scale phylogeny and comparative genomics of the fungal order Sordariales.</title>
        <authorList>
            <consortium name="Lawrence Berkeley National Laboratory"/>
            <person name="Hensen N."/>
            <person name="Bonometti L."/>
            <person name="Westerberg I."/>
            <person name="Brannstrom I.O."/>
            <person name="Guillou S."/>
            <person name="Cros-Aarteil S."/>
            <person name="Calhoun S."/>
            <person name="Haridas S."/>
            <person name="Kuo A."/>
            <person name="Mondo S."/>
            <person name="Pangilinan J."/>
            <person name="Riley R."/>
            <person name="LaButti K."/>
            <person name="Andreopoulos B."/>
            <person name="Lipzen A."/>
            <person name="Chen C."/>
            <person name="Yanf M."/>
            <person name="Daum C."/>
            <person name="Ng V."/>
            <person name="Clum A."/>
            <person name="Steindorff A."/>
            <person name="Ohm R."/>
            <person name="Martin F."/>
            <person name="Silar P."/>
            <person name="Natvig D."/>
            <person name="Lalanne C."/>
            <person name="Gautier V."/>
            <person name="Ament-velasquez S.L."/>
            <person name="Kruys A."/>
            <person name="Hutchinson M.I."/>
            <person name="Powell A.J."/>
            <person name="Barry K."/>
            <person name="Miller A.N."/>
            <person name="Grigoriev I.V."/>
            <person name="Debuchy R."/>
            <person name="Gladieux P."/>
            <person name="Thoren M.H."/>
            <person name="Johannesson H."/>
        </authorList>
    </citation>
    <scope>NUCLEOTIDE SEQUENCE</scope>
    <source>
        <strain evidence="2">SMH2392-1A</strain>
    </source>
</reference>
<organism evidence="2 3">
    <name type="scientific">Lasiosphaeria miniovina</name>
    <dbReference type="NCBI Taxonomy" id="1954250"/>
    <lineage>
        <taxon>Eukaryota</taxon>
        <taxon>Fungi</taxon>
        <taxon>Dikarya</taxon>
        <taxon>Ascomycota</taxon>
        <taxon>Pezizomycotina</taxon>
        <taxon>Sordariomycetes</taxon>
        <taxon>Sordariomycetidae</taxon>
        <taxon>Sordariales</taxon>
        <taxon>Lasiosphaeriaceae</taxon>
        <taxon>Lasiosphaeria</taxon>
    </lineage>
</organism>
<proteinExistence type="predicted"/>
<comment type="caution">
    <text evidence="2">The sequence shown here is derived from an EMBL/GenBank/DDBJ whole genome shotgun (WGS) entry which is preliminary data.</text>
</comment>
<name>A0AA39ZQV4_9PEZI</name>
<dbReference type="AlphaFoldDB" id="A0AA39ZQV4"/>
<dbReference type="EMBL" id="JAUIRO010000009">
    <property type="protein sequence ID" value="KAK0702014.1"/>
    <property type="molecule type" value="Genomic_DNA"/>
</dbReference>
<dbReference type="GeneID" id="85323989"/>
<protein>
    <submittedName>
        <fullName evidence="2">Uncharacterized protein</fullName>
    </submittedName>
</protein>
<dbReference type="Proteomes" id="UP001172101">
    <property type="component" value="Unassembled WGS sequence"/>
</dbReference>
<evidence type="ECO:0000313" key="2">
    <source>
        <dbReference type="EMBL" id="KAK0702014.1"/>
    </source>
</evidence>
<keyword evidence="3" id="KW-1185">Reference proteome</keyword>
<accession>A0AA39ZQV4</accession>
<feature type="region of interest" description="Disordered" evidence="1">
    <location>
        <begin position="1"/>
        <end position="25"/>
    </location>
</feature>
<sequence length="130" mass="13949">MGRTRVHGPGCKLAAQARREDEPEHDTVKRWQALFGYTYAVAAKEIEDKKRDLSLGSTHTYLVKLEGALSSPESLRAALRREMTPTALAGSDDSGAPAAFCKVSATERDRLLLALSSSGDSTLPYLIGGG</sequence>